<dbReference type="FunFam" id="3.30.360.10:FF:000009">
    <property type="entry name" value="4-hydroxy-tetrahydrodipicolinate reductase"/>
    <property type="match status" value="1"/>
</dbReference>
<evidence type="ECO:0000256" key="12">
    <source>
        <dbReference type="ARBA" id="ARBA00049396"/>
    </source>
</evidence>
<dbReference type="GO" id="GO:0016726">
    <property type="term" value="F:oxidoreductase activity, acting on CH or CH2 groups, NAD or NADP as acceptor"/>
    <property type="evidence" value="ECO:0007669"/>
    <property type="project" value="UniProtKB-UniRule"/>
</dbReference>
<dbReference type="InterPro" id="IPR036291">
    <property type="entry name" value="NAD(P)-bd_dom_sf"/>
</dbReference>
<dbReference type="GO" id="GO:0008839">
    <property type="term" value="F:4-hydroxy-tetrahydrodipicolinate reductase"/>
    <property type="evidence" value="ECO:0007669"/>
    <property type="project" value="UniProtKB-UniRule"/>
</dbReference>
<dbReference type="GO" id="GO:0005829">
    <property type="term" value="C:cytosol"/>
    <property type="evidence" value="ECO:0007669"/>
    <property type="project" value="TreeGrafter"/>
</dbReference>
<comment type="catalytic activity">
    <reaction evidence="12 13">
        <text>(S)-2,3,4,5-tetrahydrodipicolinate + NAD(+) + H2O = (2S,4S)-4-hydroxy-2,3,4,5-tetrahydrodipicolinate + NADH + H(+)</text>
        <dbReference type="Rhea" id="RHEA:35323"/>
        <dbReference type="ChEBI" id="CHEBI:15377"/>
        <dbReference type="ChEBI" id="CHEBI:15378"/>
        <dbReference type="ChEBI" id="CHEBI:16845"/>
        <dbReference type="ChEBI" id="CHEBI:57540"/>
        <dbReference type="ChEBI" id="CHEBI:57945"/>
        <dbReference type="ChEBI" id="CHEBI:67139"/>
        <dbReference type="EC" id="1.17.1.8"/>
    </reaction>
</comment>
<comment type="caution">
    <text evidence="13">Was originally thought to be a dihydrodipicolinate reductase (DHDPR), catalyzing the conversion of dihydrodipicolinate to tetrahydrodipicolinate. However, it was shown in E.coli that the substrate of the enzymatic reaction is not dihydrodipicolinate (DHDP) but in fact (2S,4S)-4-hydroxy-2,3,4,5-tetrahydrodipicolinic acid (HTPA), the product released by the DapA-catalyzed reaction.</text>
</comment>
<keyword evidence="3 13" id="KW-0028">Amino-acid biosynthesis</keyword>
<evidence type="ECO:0000256" key="10">
    <source>
        <dbReference type="ARBA" id="ARBA00038983"/>
    </source>
</evidence>
<evidence type="ECO:0000256" key="2">
    <source>
        <dbReference type="ARBA" id="ARBA00022490"/>
    </source>
</evidence>
<dbReference type="CDD" id="cd02274">
    <property type="entry name" value="DHDPR_N"/>
    <property type="match status" value="1"/>
</dbReference>
<dbReference type="GO" id="GO:0050661">
    <property type="term" value="F:NADP binding"/>
    <property type="evidence" value="ECO:0007669"/>
    <property type="project" value="UniProtKB-UniRule"/>
</dbReference>
<evidence type="ECO:0000259" key="15">
    <source>
        <dbReference type="Pfam" id="PF05173"/>
    </source>
</evidence>
<feature type="active site" description="Proton donor/acceptor" evidence="13">
    <location>
        <position position="155"/>
    </location>
</feature>
<dbReference type="Pfam" id="PF05173">
    <property type="entry name" value="DapB_C"/>
    <property type="match status" value="1"/>
</dbReference>
<keyword evidence="8 13" id="KW-0457">Lysine biosynthesis</keyword>
<dbReference type="InterPro" id="IPR000846">
    <property type="entry name" value="DapB_N"/>
</dbReference>
<feature type="domain" description="Dihydrodipicolinate reductase N-terminal" evidence="14">
    <location>
        <begin position="4"/>
        <end position="128"/>
    </location>
</feature>
<dbReference type="RefSeq" id="WP_075036702.1">
    <property type="nucleotide sequence ID" value="NZ_FOSB01000006.1"/>
</dbReference>
<reference evidence="17" key="1">
    <citation type="submission" date="2016-10" db="EMBL/GenBank/DDBJ databases">
        <authorList>
            <person name="Varghese N."/>
            <person name="Submissions S."/>
        </authorList>
    </citation>
    <scope>NUCLEOTIDE SEQUENCE [LARGE SCALE GENOMIC DNA]</scope>
    <source>
        <strain evidence="17">CGMCC 1.3704</strain>
    </source>
</reference>
<feature type="active site" description="Proton donor" evidence="13">
    <location>
        <position position="159"/>
    </location>
</feature>
<dbReference type="GO" id="GO:0019877">
    <property type="term" value="P:diaminopimelate biosynthetic process"/>
    <property type="evidence" value="ECO:0007669"/>
    <property type="project" value="UniProtKB-UniRule"/>
</dbReference>
<dbReference type="PANTHER" id="PTHR20836">
    <property type="entry name" value="DIHYDRODIPICOLINATE REDUCTASE"/>
    <property type="match status" value="1"/>
</dbReference>
<feature type="binding site" evidence="13">
    <location>
        <begin position="99"/>
        <end position="101"/>
    </location>
    <ligand>
        <name>NAD(+)</name>
        <dbReference type="ChEBI" id="CHEBI:57540"/>
    </ligand>
</feature>
<dbReference type="NCBIfam" id="TIGR00036">
    <property type="entry name" value="dapB"/>
    <property type="match status" value="1"/>
</dbReference>
<comment type="caution">
    <text evidence="13">Lacks conserved residue(s) required for the propagation of feature annotation.</text>
</comment>
<evidence type="ECO:0000256" key="5">
    <source>
        <dbReference type="ARBA" id="ARBA00022915"/>
    </source>
</evidence>
<feature type="binding site" evidence="13">
    <location>
        <position position="156"/>
    </location>
    <ligand>
        <name>(S)-2,3,4,5-tetrahydrodipicolinate</name>
        <dbReference type="ChEBI" id="CHEBI:16845"/>
    </ligand>
</feature>
<evidence type="ECO:0000256" key="8">
    <source>
        <dbReference type="ARBA" id="ARBA00023154"/>
    </source>
</evidence>
<evidence type="ECO:0000256" key="7">
    <source>
        <dbReference type="ARBA" id="ARBA00023027"/>
    </source>
</evidence>
<evidence type="ECO:0000313" key="16">
    <source>
        <dbReference type="EMBL" id="SFK00013.1"/>
    </source>
</evidence>
<dbReference type="SUPFAM" id="SSF51735">
    <property type="entry name" value="NAD(P)-binding Rossmann-fold domains"/>
    <property type="match status" value="1"/>
</dbReference>
<dbReference type="Gene3D" id="3.30.360.10">
    <property type="entry name" value="Dihydrodipicolinate Reductase, domain 2"/>
    <property type="match status" value="1"/>
</dbReference>
<evidence type="ECO:0000259" key="14">
    <source>
        <dbReference type="Pfam" id="PF01113"/>
    </source>
</evidence>
<name>A0A1I3VYI5_HALDA</name>
<evidence type="ECO:0000313" key="17">
    <source>
        <dbReference type="Proteomes" id="UP000183557"/>
    </source>
</evidence>
<comment type="subunit">
    <text evidence="13">Homotetramer.</text>
</comment>
<dbReference type="GO" id="GO:0009089">
    <property type="term" value="P:lysine biosynthetic process via diaminopimelate"/>
    <property type="evidence" value="ECO:0007669"/>
    <property type="project" value="UniProtKB-UniRule"/>
</dbReference>
<accession>A0A1I3VYI5</accession>
<feature type="binding site" evidence="13">
    <location>
        <begin position="165"/>
        <end position="166"/>
    </location>
    <ligand>
        <name>(S)-2,3,4,5-tetrahydrodipicolinate</name>
        <dbReference type="ChEBI" id="CHEBI:16845"/>
    </ligand>
</feature>
<keyword evidence="17" id="KW-1185">Reference proteome</keyword>
<evidence type="ECO:0000256" key="11">
    <source>
        <dbReference type="ARBA" id="ARBA00049080"/>
    </source>
</evidence>
<protein>
    <recommendedName>
        <fullName evidence="10 13">4-hydroxy-tetrahydrodipicolinate reductase</fullName>
        <shortName evidence="13">HTPA reductase</shortName>
        <ecNumber evidence="10 13">1.17.1.8</ecNumber>
    </recommendedName>
</protein>
<keyword evidence="6 13" id="KW-0560">Oxidoreductase</keyword>
<evidence type="ECO:0000256" key="3">
    <source>
        <dbReference type="ARBA" id="ARBA00022605"/>
    </source>
</evidence>
<dbReference type="EC" id="1.17.1.8" evidence="10 13"/>
<evidence type="ECO:0000256" key="1">
    <source>
        <dbReference type="ARBA" id="ARBA00006642"/>
    </source>
</evidence>
<proteinExistence type="inferred from homology"/>
<dbReference type="InterPro" id="IPR022664">
    <property type="entry name" value="DapB_N_CS"/>
</dbReference>
<dbReference type="Proteomes" id="UP000183557">
    <property type="component" value="Unassembled WGS sequence"/>
</dbReference>
<feature type="binding site" evidence="13">
    <location>
        <position position="38"/>
    </location>
    <ligand>
        <name>NADP(+)</name>
        <dbReference type="ChEBI" id="CHEBI:58349"/>
    </ligand>
</feature>
<dbReference type="InterPro" id="IPR023940">
    <property type="entry name" value="DHDPR_bac"/>
</dbReference>
<dbReference type="EMBL" id="FOSB01000006">
    <property type="protein sequence ID" value="SFK00013.1"/>
    <property type="molecule type" value="Genomic_DNA"/>
</dbReference>
<dbReference type="SUPFAM" id="SSF55347">
    <property type="entry name" value="Glyceraldehyde-3-phosphate dehydrogenase-like, C-terminal domain"/>
    <property type="match status" value="1"/>
</dbReference>
<comment type="similarity">
    <text evidence="1 13">Belongs to the DapB family.</text>
</comment>
<organism evidence="16 17">
    <name type="scientific">Halobacillus dabanensis</name>
    <dbReference type="NCBI Taxonomy" id="240302"/>
    <lineage>
        <taxon>Bacteria</taxon>
        <taxon>Bacillati</taxon>
        <taxon>Bacillota</taxon>
        <taxon>Bacilli</taxon>
        <taxon>Bacillales</taxon>
        <taxon>Bacillaceae</taxon>
        <taxon>Halobacillus</taxon>
    </lineage>
</organism>
<dbReference type="PROSITE" id="PS01298">
    <property type="entry name" value="DAPB"/>
    <property type="match status" value="1"/>
</dbReference>
<dbReference type="OrthoDB" id="9790352at2"/>
<dbReference type="HAMAP" id="MF_00102">
    <property type="entry name" value="DapB"/>
    <property type="match status" value="1"/>
</dbReference>
<comment type="subcellular location">
    <subcellularLocation>
        <location evidence="13">Cytoplasm</location>
    </subcellularLocation>
</comment>
<dbReference type="UniPathway" id="UPA00034">
    <property type="reaction ID" value="UER00018"/>
</dbReference>
<comment type="pathway">
    <text evidence="9 13">Amino-acid biosynthesis; L-lysine biosynthesis via DAP pathway; (S)-tetrahydrodipicolinate from L-aspartate: step 4/4.</text>
</comment>
<evidence type="ECO:0000256" key="6">
    <source>
        <dbReference type="ARBA" id="ARBA00023002"/>
    </source>
</evidence>
<dbReference type="Gene3D" id="3.40.50.720">
    <property type="entry name" value="NAD(P)-binding Rossmann-like Domain"/>
    <property type="match status" value="1"/>
</dbReference>
<evidence type="ECO:0000256" key="4">
    <source>
        <dbReference type="ARBA" id="ARBA00022857"/>
    </source>
</evidence>
<dbReference type="PANTHER" id="PTHR20836:SF0">
    <property type="entry name" value="4-HYDROXY-TETRAHYDRODIPICOLINATE REDUCTASE 1, CHLOROPLASTIC-RELATED"/>
    <property type="match status" value="1"/>
</dbReference>
<keyword evidence="7 13" id="KW-0520">NAD</keyword>
<keyword evidence="4 13" id="KW-0521">NADP</keyword>
<feature type="domain" description="Dihydrodipicolinate reductase C-terminal" evidence="15">
    <location>
        <begin position="131"/>
        <end position="265"/>
    </location>
</feature>
<gene>
    <name evidence="13" type="primary">dapB</name>
    <name evidence="16" type="ORF">SAMN04487936_10687</name>
</gene>
<dbReference type="Pfam" id="PF01113">
    <property type="entry name" value="DapB_N"/>
    <property type="match status" value="1"/>
</dbReference>
<feature type="binding site" evidence="13">
    <location>
        <begin position="125"/>
        <end position="128"/>
    </location>
    <ligand>
        <name>NAD(+)</name>
        <dbReference type="ChEBI" id="CHEBI:57540"/>
    </ligand>
</feature>
<feature type="binding site" evidence="13">
    <location>
        <begin position="10"/>
        <end position="15"/>
    </location>
    <ligand>
        <name>NAD(+)</name>
        <dbReference type="ChEBI" id="CHEBI:57540"/>
    </ligand>
</feature>
<keyword evidence="2 13" id="KW-0963">Cytoplasm</keyword>
<sequence>MNNIKVIVAGPRGKMGKEALNMIQKQSTLSLVACIDRKNEGLKVKDIEGLPNFDAMIYTDAAHCLSEVEADVLIDLTTPENGYKHTKLALEHSVRPVVGTTGFTAEQLSELTTLAEEKRLGAVIAPNFAIGAVLMMQFSKWAAKHFPEVEIIEKHHDQKLDAPSGTAVKTAELIKEVRESHKQGHEDEAETLQGARGADVEGMRIHSMRLPGLVAHQEVVFGGLGETLTVKHDSIHRESFMSGVKLAAERVMDLDVLVYGLEHLLD</sequence>
<dbReference type="AlphaFoldDB" id="A0A1I3VYI5"/>
<dbReference type="STRING" id="240302.BN982_01813"/>
<comment type="catalytic activity">
    <reaction evidence="11 13">
        <text>(S)-2,3,4,5-tetrahydrodipicolinate + NADP(+) + H2O = (2S,4S)-4-hydroxy-2,3,4,5-tetrahydrodipicolinate + NADPH + H(+)</text>
        <dbReference type="Rhea" id="RHEA:35331"/>
        <dbReference type="ChEBI" id="CHEBI:15377"/>
        <dbReference type="ChEBI" id="CHEBI:15378"/>
        <dbReference type="ChEBI" id="CHEBI:16845"/>
        <dbReference type="ChEBI" id="CHEBI:57783"/>
        <dbReference type="ChEBI" id="CHEBI:58349"/>
        <dbReference type="ChEBI" id="CHEBI:67139"/>
        <dbReference type="EC" id="1.17.1.8"/>
    </reaction>
</comment>
<dbReference type="PIRSF" id="PIRSF000161">
    <property type="entry name" value="DHPR"/>
    <property type="match status" value="1"/>
</dbReference>
<evidence type="ECO:0000256" key="13">
    <source>
        <dbReference type="HAMAP-Rule" id="MF_00102"/>
    </source>
</evidence>
<dbReference type="GO" id="GO:0051287">
    <property type="term" value="F:NAD binding"/>
    <property type="evidence" value="ECO:0007669"/>
    <property type="project" value="UniProtKB-UniRule"/>
</dbReference>
<comment type="function">
    <text evidence="13">Catalyzes the conversion of 4-hydroxy-tetrahydrodipicolinate (HTPA) to tetrahydrodipicolinate.</text>
</comment>
<evidence type="ECO:0000256" key="9">
    <source>
        <dbReference type="ARBA" id="ARBA00037922"/>
    </source>
</evidence>
<dbReference type="InterPro" id="IPR022663">
    <property type="entry name" value="DapB_C"/>
</dbReference>
<dbReference type="FunFam" id="3.40.50.720:FF:000180">
    <property type="entry name" value="4-hydroxy-tetrahydrodipicolinate reductase"/>
    <property type="match status" value="1"/>
</dbReference>
<keyword evidence="5 13" id="KW-0220">Diaminopimelate biosynthesis</keyword>